<dbReference type="PROSITE" id="PS50048">
    <property type="entry name" value="ZN2_CY6_FUNGAL_2"/>
    <property type="match status" value="1"/>
</dbReference>
<evidence type="ECO:0000313" key="7">
    <source>
        <dbReference type="EMBL" id="KAL2802182.1"/>
    </source>
</evidence>
<dbReference type="InterPro" id="IPR007219">
    <property type="entry name" value="XnlR_reg_dom"/>
</dbReference>
<dbReference type="Gene3D" id="4.10.240.10">
    <property type="entry name" value="Zn(2)-C6 fungal-type DNA-binding domain"/>
    <property type="match status" value="1"/>
</dbReference>
<keyword evidence="3" id="KW-0238">DNA-binding</keyword>
<dbReference type="PANTHER" id="PTHR46910">
    <property type="entry name" value="TRANSCRIPTION FACTOR PDR1"/>
    <property type="match status" value="1"/>
</dbReference>
<comment type="caution">
    <text evidence="7">The sequence shown here is derived from an EMBL/GenBank/DDBJ whole genome shotgun (WGS) entry which is preliminary data.</text>
</comment>
<dbReference type="Pfam" id="PF04082">
    <property type="entry name" value="Fungal_trans"/>
    <property type="match status" value="1"/>
</dbReference>
<dbReference type="SMART" id="SM00066">
    <property type="entry name" value="GAL4"/>
    <property type="match status" value="1"/>
</dbReference>
<keyword evidence="8" id="KW-1185">Reference proteome</keyword>
<dbReference type="PANTHER" id="PTHR46910:SF23">
    <property type="entry name" value="THIAMINE REPRESSIBLE GENES REGULATORY PROTEIN THI1"/>
    <property type="match status" value="1"/>
</dbReference>
<keyword evidence="4" id="KW-0804">Transcription</keyword>
<dbReference type="SUPFAM" id="SSF57701">
    <property type="entry name" value="Zn2/Cys6 DNA-binding domain"/>
    <property type="match status" value="1"/>
</dbReference>
<evidence type="ECO:0000256" key="2">
    <source>
        <dbReference type="ARBA" id="ARBA00023015"/>
    </source>
</evidence>
<dbReference type="InterPro" id="IPR001138">
    <property type="entry name" value="Zn2Cys6_DnaBD"/>
</dbReference>
<organism evidence="7 8">
    <name type="scientific">Aspergillus granulosus</name>
    <dbReference type="NCBI Taxonomy" id="176169"/>
    <lineage>
        <taxon>Eukaryota</taxon>
        <taxon>Fungi</taxon>
        <taxon>Dikarya</taxon>
        <taxon>Ascomycota</taxon>
        <taxon>Pezizomycotina</taxon>
        <taxon>Eurotiomycetes</taxon>
        <taxon>Eurotiomycetidae</taxon>
        <taxon>Eurotiales</taxon>
        <taxon>Aspergillaceae</taxon>
        <taxon>Aspergillus</taxon>
        <taxon>Aspergillus subgen. Nidulantes</taxon>
    </lineage>
</organism>
<dbReference type="Proteomes" id="UP001610334">
    <property type="component" value="Unassembled WGS sequence"/>
</dbReference>
<dbReference type="CDD" id="cd00067">
    <property type="entry name" value="GAL4"/>
    <property type="match status" value="1"/>
</dbReference>
<evidence type="ECO:0000256" key="1">
    <source>
        <dbReference type="ARBA" id="ARBA00022723"/>
    </source>
</evidence>
<keyword evidence="1" id="KW-0479">Metal-binding</keyword>
<evidence type="ECO:0000259" key="6">
    <source>
        <dbReference type="PROSITE" id="PS50048"/>
    </source>
</evidence>
<keyword evidence="2" id="KW-0805">Transcription regulation</keyword>
<proteinExistence type="predicted"/>
<keyword evidence="5" id="KW-0539">Nucleus</keyword>
<evidence type="ECO:0000313" key="8">
    <source>
        <dbReference type="Proteomes" id="UP001610334"/>
    </source>
</evidence>
<evidence type="ECO:0000256" key="4">
    <source>
        <dbReference type="ARBA" id="ARBA00023163"/>
    </source>
</evidence>
<dbReference type="SMART" id="SM00906">
    <property type="entry name" value="Fungal_trans"/>
    <property type="match status" value="1"/>
</dbReference>
<accession>A0ABR4GT15</accession>
<dbReference type="CDD" id="cd12148">
    <property type="entry name" value="fungal_TF_MHR"/>
    <property type="match status" value="1"/>
</dbReference>
<sequence length="674" mass="75794">METYGNIQAYQVSRPVRRRASLACDTCRRQKEKCEGGPPCWRCQRLGRPCVVRGRILHCPAETAQDRPAGSKLRVEGLEQIVRHFLGDVPLDEENVSRIVARLGSTPQGEAPNVDEPFDVQFVSKNIAHYSGEFSHWNFSQKLRRKISSPIERFGVKEYWRPTQLQSSTHMASQVMSHLPPRPIAVFLISMFFKYSEGNVFYMEESWLQERLDRCYNQSTDYSLSDIPWVCSVFAVLAIGTQVAHMEDQSAATEDLNLCSEDSVGLSLYHIACRLVPDVILVASYESVQAFLLLALYALPLSTGGLSYSYLGIAVKMAIQNGMHRKYTGEECGSKIIETRNRVFWSAYSLDRRIGIFHGRPASIAKSDISSDLPTDDPSFPSPSYTNMIAFIKLSSWLGEVAETLTLLRNCPKRFIPEYLERLMQIRTHIEQWWSPLPCRDTTPGNRLFRQNSHLKLAYLLIYIYMGRPFMFTDDWKDSSSGANEPRAVLVQSCVQSALEIIQTLQLLASYAGLCRASYTEFSSCRAALLVILAERLNSRTIHRFEEELARGMALIRRMTGGSSSESEISYLQSLDAAIRQSSSVSNDGAPQSSHQPSAYAQFKCWTQAMKNDTGSGNMNELSSFSPLSFLNSDPGSFGQPRINEVADLIDADWLGSDFPMGPDVDSFAPFQTE</sequence>
<dbReference type="PROSITE" id="PS00463">
    <property type="entry name" value="ZN2_CY6_FUNGAL_1"/>
    <property type="match status" value="1"/>
</dbReference>
<reference evidence="7 8" key="1">
    <citation type="submission" date="2024-07" db="EMBL/GenBank/DDBJ databases">
        <title>Section-level genome sequencing and comparative genomics of Aspergillus sections Usti and Cavernicolus.</title>
        <authorList>
            <consortium name="Lawrence Berkeley National Laboratory"/>
            <person name="Nybo J.L."/>
            <person name="Vesth T.C."/>
            <person name="Theobald S."/>
            <person name="Frisvad J.C."/>
            <person name="Larsen T.O."/>
            <person name="Kjaerboelling I."/>
            <person name="Rothschild-Mancinelli K."/>
            <person name="Lyhne E.K."/>
            <person name="Kogle M.E."/>
            <person name="Barry K."/>
            <person name="Clum A."/>
            <person name="Na H."/>
            <person name="Ledsgaard L."/>
            <person name="Lin J."/>
            <person name="Lipzen A."/>
            <person name="Kuo A."/>
            <person name="Riley R."/>
            <person name="Mondo S."/>
            <person name="Labutti K."/>
            <person name="Haridas S."/>
            <person name="Pangalinan J."/>
            <person name="Salamov A.A."/>
            <person name="Simmons B.A."/>
            <person name="Magnuson J.K."/>
            <person name="Chen J."/>
            <person name="Drula E."/>
            <person name="Henrissat B."/>
            <person name="Wiebenga A."/>
            <person name="Lubbers R.J."/>
            <person name="Gomes A.C."/>
            <person name="Makela M.R."/>
            <person name="Stajich J."/>
            <person name="Grigoriev I.V."/>
            <person name="Mortensen U.H."/>
            <person name="De Vries R.P."/>
            <person name="Baker S.E."/>
            <person name="Andersen M.R."/>
        </authorList>
    </citation>
    <scope>NUCLEOTIDE SEQUENCE [LARGE SCALE GENOMIC DNA]</scope>
    <source>
        <strain evidence="7 8">CBS 588.65</strain>
    </source>
</reference>
<dbReference type="Pfam" id="PF00172">
    <property type="entry name" value="Zn_clus"/>
    <property type="match status" value="1"/>
</dbReference>
<gene>
    <name evidence="7" type="ORF">BJX63DRAFT_438121</name>
</gene>
<dbReference type="InterPro" id="IPR036864">
    <property type="entry name" value="Zn2-C6_fun-type_DNA-bd_sf"/>
</dbReference>
<protein>
    <submittedName>
        <fullName evidence="7">Fungal-specific transcription factor domain-containing protein</fullName>
    </submittedName>
</protein>
<dbReference type="InterPro" id="IPR050987">
    <property type="entry name" value="AtrR-like"/>
</dbReference>
<evidence type="ECO:0000256" key="5">
    <source>
        <dbReference type="ARBA" id="ARBA00023242"/>
    </source>
</evidence>
<feature type="domain" description="Zn(2)-C6 fungal-type" evidence="6">
    <location>
        <begin position="23"/>
        <end position="52"/>
    </location>
</feature>
<name>A0ABR4GT15_9EURO</name>
<evidence type="ECO:0000256" key="3">
    <source>
        <dbReference type="ARBA" id="ARBA00023125"/>
    </source>
</evidence>
<dbReference type="EMBL" id="JBFXLT010000202">
    <property type="protein sequence ID" value="KAL2802182.1"/>
    <property type="molecule type" value="Genomic_DNA"/>
</dbReference>